<dbReference type="GO" id="GO:1902975">
    <property type="term" value="P:mitotic DNA replication initiation"/>
    <property type="evidence" value="ECO:0007669"/>
    <property type="project" value="TreeGrafter"/>
</dbReference>
<dbReference type="AlphaFoldDB" id="A0A9Q0L980"/>
<dbReference type="Proteomes" id="UP001149090">
    <property type="component" value="Unassembled WGS sequence"/>
</dbReference>
<gene>
    <name evidence="1" type="ORF">M0811_13317</name>
</gene>
<dbReference type="CDD" id="cd11713">
    <property type="entry name" value="GINS_A_psf3"/>
    <property type="match status" value="1"/>
</dbReference>
<evidence type="ECO:0000313" key="1">
    <source>
        <dbReference type="EMBL" id="KAJ5067055.1"/>
    </source>
</evidence>
<evidence type="ECO:0000313" key="2">
    <source>
        <dbReference type="Proteomes" id="UP001149090"/>
    </source>
</evidence>
<keyword evidence="2" id="KW-1185">Reference proteome</keyword>
<comment type="caution">
    <text evidence="1">The sequence shown here is derived from an EMBL/GenBank/DDBJ whole genome shotgun (WGS) entry which is preliminary data.</text>
</comment>
<accession>A0A9Q0L980</accession>
<name>A0A9Q0L980_ANAIG</name>
<dbReference type="InterPro" id="IPR010492">
    <property type="entry name" value="GINS_Psf3"/>
</dbReference>
<proteinExistence type="predicted"/>
<dbReference type="SUPFAM" id="SSF160059">
    <property type="entry name" value="PriA/YqbF domain"/>
    <property type="match status" value="1"/>
</dbReference>
<dbReference type="PANTHER" id="PTHR22768:SF0">
    <property type="entry name" value="DNA REPLICATION COMPLEX GINS PROTEIN PSF3"/>
    <property type="match status" value="1"/>
</dbReference>
<dbReference type="OrthoDB" id="10251744at2759"/>
<dbReference type="PANTHER" id="PTHR22768">
    <property type="entry name" value="DNA REPLICATION COMPLEX GINS PROTEIN PSF3"/>
    <property type="match status" value="1"/>
</dbReference>
<dbReference type="GO" id="GO:0000811">
    <property type="term" value="C:GINS complex"/>
    <property type="evidence" value="ECO:0007669"/>
    <property type="project" value="TreeGrafter"/>
</dbReference>
<dbReference type="EMBL" id="JAPDFW010000135">
    <property type="protein sequence ID" value="KAJ5067055.1"/>
    <property type="molecule type" value="Genomic_DNA"/>
</dbReference>
<dbReference type="InterPro" id="IPR036224">
    <property type="entry name" value="GINS_bundle-like_dom_sf"/>
</dbReference>
<protein>
    <recommendedName>
        <fullName evidence="3">DNA replication complex GINS protein PSF3</fullName>
    </recommendedName>
</protein>
<dbReference type="InterPro" id="IPR038437">
    <property type="entry name" value="GINS_Psf3_sf"/>
</dbReference>
<sequence>MDFFGNFLDPQSILAQSELVPVKLLIDLPQLSQFNSILSSQSDSLFEIDFTETETETETETTEMSKIYFDSTKQKSPKIYLPLWIAIPLHQQKAVQIQMPYNFSNTFHSIWKSDSTSIKLQKIKRHFYTTGAILAQIFNDENLIDSMSQMLIKRFLKISDLADEPKIEQKDLITSQVTTDREEFIDNLDWLEQSLFQIGKQNSKQYQIWKNRASHKIQQSNVSVKTLKRFRIN</sequence>
<dbReference type="SUPFAM" id="SSF158573">
    <property type="entry name" value="GINS helical bundle-like"/>
    <property type="match status" value="1"/>
</dbReference>
<reference evidence="1" key="1">
    <citation type="submission" date="2022-10" db="EMBL/GenBank/DDBJ databases">
        <title>Novel sulphate-reducing endosymbionts in the free-living metamonad Anaeramoeba.</title>
        <authorList>
            <person name="Jerlstrom-Hultqvist J."/>
            <person name="Cepicka I."/>
            <person name="Gallot-Lavallee L."/>
            <person name="Salas-Leiva D."/>
            <person name="Curtis B.A."/>
            <person name="Zahonova K."/>
            <person name="Pipaliya S."/>
            <person name="Dacks J."/>
            <person name="Roger A.J."/>
        </authorList>
    </citation>
    <scope>NUCLEOTIDE SEQUENCE</scope>
    <source>
        <strain evidence="1">BMAN</strain>
    </source>
</reference>
<organism evidence="1 2">
    <name type="scientific">Anaeramoeba ignava</name>
    <name type="common">Anaerobic marine amoeba</name>
    <dbReference type="NCBI Taxonomy" id="1746090"/>
    <lineage>
        <taxon>Eukaryota</taxon>
        <taxon>Metamonada</taxon>
        <taxon>Anaeramoebidae</taxon>
        <taxon>Anaeramoeba</taxon>
    </lineage>
</organism>
<dbReference type="Gene3D" id="1.20.58.2050">
    <property type="match status" value="1"/>
</dbReference>
<evidence type="ECO:0008006" key="3">
    <source>
        <dbReference type="Google" id="ProtNLM"/>
    </source>
</evidence>